<keyword evidence="5" id="KW-0677">Repeat</keyword>
<accession>A0A9B0U7T3</accession>
<dbReference type="FunFam" id="3.30.160.60:FF:002343">
    <property type="entry name" value="Zinc finger protein 33A"/>
    <property type="match status" value="1"/>
</dbReference>
<dbReference type="Proteomes" id="UP000504623">
    <property type="component" value="Unplaced"/>
</dbReference>
<feature type="domain" description="C2H2-type" evidence="15">
    <location>
        <begin position="298"/>
        <end position="325"/>
    </location>
</feature>
<evidence type="ECO:0000256" key="12">
    <source>
        <dbReference type="PROSITE-ProRule" id="PRU00042"/>
    </source>
</evidence>
<evidence type="ECO:0000256" key="8">
    <source>
        <dbReference type="ARBA" id="ARBA00023015"/>
    </source>
</evidence>
<keyword evidence="17" id="KW-1185">Reference proteome</keyword>
<feature type="region of interest" description="Disordered" evidence="14">
    <location>
        <begin position="231"/>
        <end position="268"/>
    </location>
</feature>
<keyword evidence="8" id="KW-0805">Transcription regulation</keyword>
<dbReference type="Gene3D" id="3.30.160.60">
    <property type="entry name" value="Classic Zinc Finger"/>
    <property type="match status" value="7"/>
</dbReference>
<dbReference type="FunFam" id="3.30.160.60:FF:000478">
    <property type="entry name" value="Zinc finger protein 133"/>
    <property type="match status" value="1"/>
</dbReference>
<evidence type="ECO:0000313" key="18">
    <source>
        <dbReference type="RefSeq" id="XP_006877507.1"/>
    </source>
</evidence>
<comment type="similarity">
    <text evidence="3">Belongs to the krueppel C2H2-type zinc-finger protein family.</text>
</comment>
<feature type="domain" description="SCAN box" evidence="16">
    <location>
        <begin position="30"/>
        <end position="112"/>
    </location>
</feature>
<evidence type="ECO:0000256" key="3">
    <source>
        <dbReference type="ARBA" id="ARBA00006991"/>
    </source>
</evidence>
<dbReference type="GO" id="GO:0000981">
    <property type="term" value="F:DNA-binding transcription factor activity, RNA polymerase II-specific"/>
    <property type="evidence" value="ECO:0007669"/>
    <property type="project" value="TreeGrafter"/>
</dbReference>
<feature type="domain" description="C2H2-type" evidence="15">
    <location>
        <begin position="326"/>
        <end position="353"/>
    </location>
</feature>
<feature type="compositionally biased region" description="Basic and acidic residues" evidence="14">
    <location>
        <begin position="259"/>
        <end position="268"/>
    </location>
</feature>
<evidence type="ECO:0000256" key="5">
    <source>
        <dbReference type="ARBA" id="ARBA00022737"/>
    </source>
</evidence>
<evidence type="ECO:0000256" key="14">
    <source>
        <dbReference type="SAM" id="MobiDB-lite"/>
    </source>
</evidence>
<keyword evidence="7" id="KW-0862">Zinc</keyword>
<dbReference type="GO" id="GO:0005634">
    <property type="term" value="C:nucleus"/>
    <property type="evidence" value="ECO:0007669"/>
    <property type="project" value="UniProtKB-SubCell"/>
</dbReference>
<feature type="domain" description="C2H2-type" evidence="15">
    <location>
        <begin position="410"/>
        <end position="437"/>
    </location>
</feature>
<comment type="function">
    <text evidence="1">May be involved in transcriptional regulation.</text>
</comment>
<dbReference type="InterPro" id="IPR036236">
    <property type="entry name" value="Znf_C2H2_sf"/>
</dbReference>
<dbReference type="CDD" id="cd07936">
    <property type="entry name" value="SCAN"/>
    <property type="match status" value="1"/>
</dbReference>
<dbReference type="Gene3D" id="1.10.4020.10">
    <property type="entry name" value="DNA breaking-rejoining enzymes"/>
    <property type="match status" value="1"/>
</dbReference>
<dbReference type="SMART" id="SM00431">
    <property type="entry name" value="SCAN"/>
    <property type="match status" value="1"/>
</dbReference>
<dbReference type="InterPro" id="IPR003309">
    <property type="entry name" value="SCAN_dom"/>
</dbReference>
<evidence type="ECO:0000256" key="11">
    <source>
        <dbReference type="ARBA" id="ARBA00023242"/>
    </source>
</evidence>
<dbReference type="SUPFAM" id="SSF57667">
    <property type="entry name" value="beta-beta-alpha zinc fingers"/>
    <property type="match status" value="4"/>
</dbReference>
<feature type="domain" description="C2H2-type" evidence="15">
    <location>
        <begin position="438"/>
        <end position="465"/>
    </location>
</feature>
<keyword evidence="9" id="KW-0238">DNA-binding</keyword>
<feature type="domain" description="C2H2-type" evidence="15">
    <location>
        <begin position="270"/>
        <end position="297"/>
    </location>
</feature>
<proteinExistence type="inferred from homology"/>
<dbReference type="FunFam" id="3.30.160.60:FF:001119">
    <property type="entry name" value="zinc finger protein 408"/>
    <property type="match status" value="1"/>
</dbReference>
<name>A0A9B0U7T3_CHRAS</name>
<dbReference type="SMART" id="SM00355">
    <property type="entry name" value="ZnF_C2H2"/>
    <property type="match status" value="7"/>
</dbReference>
<evidence type="ECO:0000313" key="17">
    <source>
        <dbReference type="Proteomes" id="UP000504623"/>
    </source>
</evidence>
<dbReference type="FunFam" id="3.30.160.60:FF:000739">
    <property type="entry name" value="Zgc:171418 protein"/>
    <property type="match status" value="1"/>
</dbReference>
<dbReference type="PANTHER" id="PTHR23226">
    <property type="entry name" value="ZINC FINGER AND SCAN DOMAIN-CONTAINING"/>
    <property type="match status" value="1"/>
</dbReference>
<dbReference type="InterPro" id="IPR038269">
    <property type="entry name" value="SCAN_sf"/>
</dbReference>
<dbReference type="FunFam" id="3.30.160.60:FF:000070">
    <property type="entry name" value="zinc finger protein 689 isoform X1"/>
    <property type="match status" value="1"/>
</dbReference>
<keyword evidence="4" id="KW-0479">Metal-binding</keyword>
<keyword evidence="11 13" id="KW-0539">Nucleus</keyword>
<sequence>MAVALGCAIQASLNHGSMTKEYDTDSEVFRQRFRQFQYRQATGPREAFDYLWKLCYQWLKPTMHSKEEILEQLVFEQFLNILPPEIQTWVRLYHPENRERVMVLVEELQRELVIPEQQVNGQDMPLEEVALVATPHKLPNLHQELPETHVPGPSQKATVAEVWLPQAGTHNLNCGDVRKCPPFPEPGFDTETKNEENISQQKNLDGNALLARDLPPDCEQLDNKWVNLPGLSKLGDGQNHPVGETPRSSNLEEPVTLRPSKEEGAGEKPHKCSHCGKCFARKSLLTGHQIIHSGAERHKCPECLKTFLRRSDFNRHQRIHTGEKPYECTICKKRFTRRSHLIGHQGTHFKAKTYKCLECGKYFHHTSSFQRHQKIHTSERPYKCSTCGKGFIRPSALTLHQITHTDERPFQCNYCEKSFRHKSSFLIHERLHTGETPYKCNYCSQSFRQRLSLTMHKVTHLTEDFMKHLKESPPSEVHSGGGAETHFPSSMHY</sequence>
<evidence type="ECO:0000256" key="10">
    <source>
        <dbReference type="ARBA" id="ARBA00023163"/>
    </source>
</evidence>
<keyword evidence="10" id="KW-0804">Transcription</keyword>
<comment type="subcellular location">
    <subcellularLocation>
        <location evidence="2 13">Nucleus</location>
    </subcellularLocation>
</comment>
<evidence type="ECO:0000256" key="1">
    <source>
        <dbReference type="ARBA" id="ARBA00003767"/>
    </source>
</evidence>
<dbReference type="PROSITE" id="PS50157">
    <property type="entry name" value="ZINC_FINGER_C2H2_2"/>
    <property type="match status" value="7"/>
</dbReference>
<gene>
    <name evidence="18" type="primary">LOC102819123</name>
</gene>
<dbReference type="AlphaFoldDB" id="A0A9B0U7T3"/>
<keyword evidence="6 12" id="KW-0863">Zinc-finger</keyword>
<evidence type="ECO:0000256" key="13">
    <source>
        <dbReference type="PROSITE-ProRule" id="PRU00187"/>
    </source>
</evidence>
<dbReference type="GO" id="GO:0008270">
    <property type="term" value="F:zinc ion binding"/>
    <property type="evidence" value="ECO:0007669"/>
    <property type="project" value="UniProtKB-KW"/>
</dbReference>
<dbReference type="PROSITE" id="PS00028">
    <property type="entry name" value="ZINC_FINGER_C2H2_1"/>
    <property type="match status" value="7"/>
</dbReference>
<dbReference type="SUPFAM" id="SSF47353">
    <property type="entry name" value="Retrovirus capsid dimerization domain-like"/>
    <property type="match status" value="1"/>
</dbReference>
<evidence type="ECO:0000256" key="6">
    <source>
        <dbReference type="ARBA" id="ARBA00022771"/>
    </source>
</evidence>
<reference evidence="18" key="1">
    <citation type="submission" date="2025-08" db="UniProtKB">
        <authorList>
            <consortium name="RefSeq"/>
        </authorList>
    </citation>
    <scope>IDENTIFICATION</scope>
    <source>
        <tissue evidence="18">Spleen</tissue>
    </source>
</reference>
<feature type="domain" description="C2H2-type" evidence="15">
    <location>
        <begin position="382"/>
        <end position="409"/>
    </location>
</feature>
<evidence type="ECO:0000256" key="7">
    <source>
        <dbReference type="ARBA" id="ARBA00022833"/>
    </source>
</evidence>
<dbReference type="GeneID" id="102819123"/>
<dbReference type="OrthoDB" id="654211at2759"/>
<dbReference type="Pfam" id="PF00096">
    <property type="entry name" value="zf-C2H2"/>
    <property type="match status" value="7"/>
</dbReference>
<evidence type="ECO:0000256" key="2">
    <source>
        <dbReference type="ARBA" id="ARBA00004123"/>
    </source>
</evidence>
<feature type="region of interest" description="Disordered" evidence="14">
    <location>
        <begin position="471"/>
        <end position="493"/>
    </location>
</feature>
<dbReference type="FunFam" id="3.30.160.60:FF:001968">
    <property type="entry name" value="chorion transcription factor Cf2 isoform X3"/>
    <property type="match status" value="1"/>
</dbReference>
<organism evidence="17 18">
    <name type="scientific">Chrysochloris asiatica</name>
    <name type="common">Cape golden mole</name>
    <dbReference type="NCBI Taxonomy" id="185453"/>
    <lineage>
        <taxon>Eukaryota</taxon>
        <taxon>Metazoa</taxon>
        <taxon>Chordata</taxon>
        <taxon>Craniata</taxon>
        <taxon>Vertebrata</taxon>
        <taxon>Euteleostomi</taxon>
        <taxon>Mammalia</taxon>
        <taxon>Eutheria</taxon>
        <taxon>Afrotheria</taxon>
        <taxon>Chrysochloridae</taxon>
        <taxon>Chrysochlorinae</taxon>
        <taxon>Chrysochloris</taxon>
    </lineage>
</organism>
<dbReference type="GO" id="GO:0000978">
    <property type="term" value="F:RNA polymerase II cis-regulatory region sequence-specific DNA binding"/>
    <property type="evidence" value="ECO:0007669"/>
    <property type="project" value="TreeGrafter"/>
</dbReference>
<dbReference type="RefSeq" id="XP_006877507.1">
    <property type="nucleotide sequence ID" value="XM_006877445.1"/>
</dbReference>
<dbReference type="InterPro" id="IPR013087">
    <property type="entry name" value="Znf_C2H2_type"/>
</dbReference>
<evidence type="ECO:0000259" key="15">
    <source>
        <dbReference type="PROSITE" id="PS50157"/>
    </source>
</evidence>
<protein>
    <submittedName>
        <fullName evidence="18">Zinc finger protein 449-like</fullName>
    </submittedName>
</protein>
<evidence type="ECO:0000256" key="4">
    <source>
        <dbReference type="ARBA" id="ARBA00022723"/>
    </source>
</evidence>
<evidence type="ECO:0000256" key="9">
    <source>
        <dbReference type="ARBA" id="ARBA00023125"/>
    </source>
</evidence>
<dbReference type="Pfam" id="PF02023">
    <property type="entry name" value="SCAN"/>
    <property type="match status" value="1"/>
</dbReference>
<feature type="domain" description="C2H2-type" evidence="15">
    <location>
        <begin position="354"/>
        <end position="381"/>
    </location>
</feature>
<dbReference type="FunFam" id="3.30.160.60:FF:000017">
    <property type="entry name" value="zinc finger protein 62 homolog"/>
    <property type="match status" value="1"/>
</dbReference>
<evidence type="ECO:0000259" key="16">
    <source>
        <dbReference type="PROSITE" id="PS50804"/>
    </source>
</evidence>
<dbReference type="FunFam" id="1.10.4020.10:FF:000001">
    <property type="entry name" value="zinc finger protein 263 isoform X1"/>
    <property type="match status" value="1"/>
</dbReference>
<dbReference type="PANTHER" id="PTHR23226:SF377">
    <property type="entry name" value="ZINC FINGER AND SCAN DOMAIN-CONTAINING PROTEIN 20"/>
    <property type="match status" value="1"/>
</dbReference>
<dbReference type="PROSITE" id="PS50804">
    <property type="entry name" value="SCAN_BOX"/>
    <property type="match status" value="1"/>
</dbReference>